<sequence>MAGEQVIRHEHYNFREQEFKVTLKRGTRGDYGWEISYNGSE</sequence>
<proteinExistence type="predicted"/>
<dbReference type="Proteomes" id="UP000054015">
    <property type="component" value="Unassembled WGS sequence"/>
</dbReference>
<dbReference type="EMBL" id="LGEQ01000041">
    <property type="protein sequence ID" value="KUJ92941.1"/>
    <property type="molecule type" value="Genomic_DNA"/>
</dbReference>
<dbReference type="Proteomes" id="UP000054307">
    <property type="component" value="Unassembled WGS sequence"/>
</dbReference>
<evidence type="ECO:0000313" key="2">
    <source>
        <dbReference type="EMBL" id="KUK06420.1"/>
    </source>
</evidence>
<accession>A0A117KLL4</accession>
<dbReference type="AlphaFoldDB" id="A0A117KLL4"/>
<evidence type="ECO:0000313" key="3">
    <source>
        <dbReference type="Proteomes" id="UP000054015"/>
    </source>
</evidence>
<evidence type="ECO:0000313" key="1">
    <source>
        <dbReference type="EMBL" id="KUJ92941.1"/>
    </source>
</evidence>
<protein>
    <submittedName>
        <fullName evidence="1">Uncharacterized protein</fullName>
    </submittedName>
</protein>
<dbReference type="EMBL" id="LGEX01000036">
    <property type="protein sequence ID" value="KUK06420.1"/>
    <property type="molecule type" value="Genomic_DNA"/>
</dbReference>
<gene>
    <name evidence="1" type="ORF">XD40_1866</name>
    <name evidence="2" type="ORF">XD48_1347</name>
</gene>
<name>A0A117KLL4_ARCFL</name>
<reference evidence="3 4" key="2">
    <citation type="journal article" date="2015" name="MBio">
        <title>Genome-Resolved Metagenomic Analysis Reveals Roles for Candidate Phyla and Other Microbial Community Members in Biogeochemical Transformations in Oil Reservoirs.</title>
        <authorList>
            <person name="Hu P."/>
            <person name="Tom L."/>
            <person name="Singh A."/>
            <person name="Thomas B.C."/>
            <person name="Baker B.J."/>
            <person name="Piceno Y.M."/>
            <person name="Andersen G.L."/>
            <person name="Banfield J.F."/>
        </authorList>
    </citation>
    <scope>NUCLEOTIDE SEQUENCE [LARGE SCALE GENOMIC DNA]</scope>
</reference>
<organism evidence="1 4">
    <name type="scientific">Archaeoglobus fulgidus</name>
    <dbReference type="NCBI Taxonomy" id="2234"/>
    <lineage>
        <taxon>Archaea</taxon>
        <taxon>Methanobacteriati</taxon>
        <taxon>Methanobacteriota</taxon>
        <taxon>Archaeoglobi</taxon>
        <taxon>Archaeoglobales</taxon>
        <taxon>Archaeoglobaceae</taxon>
        <taxon>Archaeoglobus</taxon>
    </lineage>
</organism>
<comment type="caution">
    <text evidence="1">The sequence shown here is derived from an EMBL/GenBank/DDBJ whole genome shotgun (WGS) entry which is preliminary data.</text>
</comment>
<evidence type="ECO:0000313" key="4">
    <source>
        <dbReference type="Proteomes" id="UP000054307"/>
    </source>
</evidence>
<reference evidence="1" key="1">
    <citation type="journal article" date="2015" name="MBio">
        <title>Genome-resolved metagenomic analysis reveals roles for candidate phyla and other microbial community members in biogeochemical transformations in oil reservoirs.</title>
        <authorList>
            <person name="Hu P."/>
            <person name="Tom L."/>
            <person name="Singh A."/>
            <person name="Thomas B.C."/>
            <person name="Baker B.J."/>
            <person name="Piceno Y.M."/>
            <person name="Andersen G.L."/>
            <person name="Banfield J.F."/>
        </authorList>
    </citation>
    <scope>NUCLEOTIDE SEQUENCE [LARGE SCALE GENOMIC DNA]</scope>
    <source>
        <strain evidence="2">49_2300</strain>
        <strain evidence="1">49_95</strain>
    </source>
</reference>